<evidence type="ECO:0008006" key="3">
    <source>
        <dbReference type="Google" id="ProtNLM"/>
    </source>
</evidence>
<name>A0A8H5CDD9_9AGAR</name>
<dbReference type="PANTHER" id="PTHR42791:SF1">
    <property type="entry name" value="N-ACETYLTRANSFERASE DOMAIN-CONTAINING PROTEIN"/>
    <property type="match status" value="1"/>
</dbReference>
<protein>
    <recommendedName>
        <fullName evidence="3">N-acetyltransferase domain-containing protein</fullName>
    </recommendedName>
</protein>
<evidence type="ECO:0000313" key="1">
    <source>
        <dbReference type="EMBL" id="KAF5339765.1"/>
    </source>
</evidence>
<keyword evidence="2" id="KW-1185">Reference proteome</keyword>
<accession>A0A8H5CDD9</accession>
<dbReference type="AlphaFoldDB" id="A0A8H5CDD9"/>
<dbReference type="Gene3D" id="3.40.630.30">
    <property type="match status" value="1"/>
</dbReference>
<reference evidence="1 2" key="1">
    <citation type="journal article" date="2020" name="ISME J.">
        <title>Uncovering the hidden diversity of litter-decomposition mechanisms in mushroom-forming fungi.</title>
        <authorList>
            <person name="Floudas D."/>
            <person name="Bentzer J."/>
            <person name="Ahren D."/>
            <person name="Johansson T."/>
            <person name="Persson P."/>
            <person name="Tunlid A."/>
        </authorList>
    </citation>
    <scope>NUCLEOTIDE SEQUENCE [LARGE SCALE GENOMIC DNA]</scope>
    <source>
        <strain evidence="1 2">CBS 175.51</strain>
    </source>
</reference>
<comment type="caution">
    <text evidence="1">The sequence shown here is derived from an EMBL/GenBank/DDBJ whole genome shotgun (WGS) entry which is preliminary data.</text>
</comment>
<evidence type="ECO:0000313" key="2">
    <source>
        <dbReference type="Proteomes" id="UP000541558"/>
    </source>
</evidence>
<dbReference type="Proteomes" id="UP000541558">
    <property type="component" value="Unassembled WGS sequence"/>
</dbReference>
<dbReference type="InterPro" id="IPR016181">
    <property type="entry name" value="Acyl_CoA_acyltransferase"/>
</dbReference>
<dbReference type="PANTHER" id="PTHR42791">
    <property type="entry name" value="GNAT FAMILY ACETYLTRANSFERASE"/>
    <property type="match status" value="1"/>
</dbReference>
<proteinExistence type="predicted"/>
<sequence>MPTTYTSADPPQSRTVPYVRLATEKDYPQLIALGTRAFAKDPMLLYVGSVQQMSSFMAQVQGHTLAPSDEGSLRIFMEFVLYSTLSKHGRITVAAVPSDLDNNEMVASATYWLPPSKLVETRQATKPRDGAASMLGAWGVGGTARMTEDYLKKVHNIIVNSFKRRGFQESEVGSSAWYLNLAMTDPALQGRGFLSMLMREQFAHAPGQTYILETTTEKAKNQYLHYGFELQETFCAGEGQIGVDGLPATHENGAGGVKAYPMIKASAKTITPCKVVLTSNCLSAVG</sequence>
<organism evidence="1 2">
    <name type="scientific">Ephemerocybe angulata</name>
    <dbReference type="NCBI Taxonomy" id="980116"/>
    <lineage>
        <taxon>Eukaryota</taxon>
        <taxon>Fungi</taxon>
        <taxon>Dikarya</taxon>
        <taxon>Basidiomycota</taxon>
        <taxon>Agaricomycotina</taxon>
        <taxon>Agaricomycetes</taxon>
        <taxon>Agaricomycetidae</taxon>
        <taxon>Agaricales</taxon>
        <taxon>Agaricineae</taxon>
        <taxon>Psathyrellaceae</taxon>
        <taxon>Ephemerocybe</taxon>
    </lineage>
</organism>
<dbReference type="OrthoDB" id="544277at2759"/>
<dbReference type="EMBL" id="JAACJK010000006">
    <property type="protein sequence ID" value="KAF5339765.1"/>
    <property type="molecule type" value="Genomic_DNA"/>
</dbReference>
<dbReference type="SUPFAM" id="SSF55729">
    <property type="entry name" value="Acyl-CoA N-acyltransferases (Nat)"/>
    <property type="match status" value="1"/>
</dbReference>
<gene>
    <name evidence="1" type="ORF">D9611_009058</name>
</gene>
<dbReference type="InterPro" id="IPR052523">
    <property type="entry name" value="Trichothecene_AcTrans"/>
</dbReference>